<reference evidence="7 8" key="1">
    <citation type="journal article" date="2009" name="Stand. Genomic Sci.">
        <title>Complete genome sequence of Desulfotomaculum acetoxidans type strain (5575).</title>
        <authorList>
            <person name="Spring S."/>
            <person name="Lapidus A."/>
            <person name="Schroder M."/>
            <person name="Gleim D."/>
            <person name="Sims D."/>
            <person name="Meincke L."/>
            <person name="Glavina Del Rio T."/>
            <person name="Tice H."/>
            <person name="Copeland A."/>
            <person name="Cheng J.F."/>
            <person name="Lucas S."/>
            <person name="Chen F."/>
            <person name="Nolan M."/>
            <person name="Bruce D."/>
            <person name="Goodwin L."/>
            <person name="Pitluck S."/>
            <person name="Ivanova N."/>
            <person name="Mavromatis K."/>
            <person name="Mikhailova N."/>
            <person name="Pati A."/>
            <person name="Chen A."/>
            <person name="Palaniappan K."/>
            <person name="Land M."/>
            <person name="Hauser L."/>
            <person name="Chang Y.J."/>
            <person name="Jeffries C.D."/>
            <person name="Chain P."/>
            <person name="Saunders E."/>
            <person name="Brettin T."/>
            <person name="Detter J.C."/>
            <person name="Goker M."/>
            <person name="Bristow J."/>
            <person name="Eisen J.A."/>
            <person name="Markowitz V."/>
            <person name="Hugenholtz P."/>
            <person name="Kyrpides N.C."/>
            <person name="Klenk H.P."/>
            <person name="Han C."/>
        </authorList>
    </citation>
    <scope>NUCLEOTIDE SEQUENCE [LARGE SCALE GENOMIC DNA]</scope>
    <source>
        <strain evidence="8">ATCC 49208 / DSM 771 / VKM B-1644</strain>
    </source>
</reference>
<dbReference type="InterPro" id="IPR013328">
    <property type="entry name" value="6PGD_dom2"/>
</dbReference>
<dbReference type="STRING" id="485916.Dtox_1567"/>
<dbReference type="EC" id="1.1.1.169" evidence="4"/>
<dbReference type="PANTHER" id="PTHR21708">
    <property type="entry name" value="PROBABLE 2-DEHYDROPANTOATE 2-REDUCTASE"/>
    <property type="match status" value="1"/>
</dbReference>
<dbReference type="OrthoDB" id="9793586at2"/>
<dbReference type="GO" id="GO:0008677">
    <property type="term" value="F:2-dehydropantoate 2-reductase activity"/>
    <property type="evidence" value="ECO:0007669"/>
    <property type="project" value="UniProtKB-EC"/>
</dbReference>
<dbReference type="Gene3D" id="3.40.50.720">
    <property type="entry name" value="NAD(P)-binding Rossmann-like Domain"/>
    <property type="match status" value="1"/>
</dbReference>
<comment type="similarity">
    <text evidence="1 4">Belongs to the ketopantoate reductase family.</text>
</comment>
<keyword evidence="4" id="KW-0566">Pantothenate biosynthesis</keyword>
<dbReference type="InterPro" id="IPR013332">
    <property type="entry name" value="KPR_N"/>
</dbReference>
<evidence type="ECO:0000256" key="4">
    <source>
        <dbReference type="RuleBase" id="RU362068"/>
    </source>
</evidence>
<comment type="pathway">
    <text evidence="4">Cofactor biosynthesis; (R)-pantothenate biosynthesis; (R)-pantoate from 3-methyl-2-oxobutanoate: step 2/2.</text>
</comment>
<dbReference type="eggNOG" id="COG1893">
    <property type="taxonomic scope" value="Bacteria"/>
</dbReference>
<dbReference type="UniPathway" id="UPA00028">
    <property type="reaction ID" value="UER00004"/>
</dbReference>
<comment type="catalytic activity">
    <reaction evidence="4">
        <text>(R)-pantoate + NADP(+) = 2-dehydropantoate + NADPH + H(+)</text>
        <dbReference type="Rhea" id="RHEA:16233"/>
        <dbReference type="ChEBI" id="CHEBI:11561"/>
        <dbReference type="ChEBI" id="CHEBI:15378"/>
        <dbReference type="ChEBI" id="CHEBI:15980"/>
        <dbReference type="ChEBI" id="CHEBI:57783"/>
        <dbReference type="ChEBI" id="CHEBI:58349"/>
        <dbReference type="EC" id="1.1.1.169"/>
    </reaction>
</comment>
<dbReference type="Gene3D" id="1.10.1040.10">
    <property type="entry name" value="N-(1-d-carboxylethyl)-l-norvaline Dehydrogenase, domain 2"/>
    <property type="match status" value="1"/>
</dbReference>
<dbReference type="InterPro" id="IPR003710">
    <property type="entry name" value="ApbA"/>
</dbReference>
<evidence type="ECO:0000259" key="5">
    <source>
        <dbReference type="Pfam" id="PF02558"/>
    </source>
</evidence>
<dbReference type="SUPFAM" id="SSF48179">
    <property type="entry name" value="6-phosphogluconate dehydrogenase C-terminal domain-like"/>
    <property type="match status" value="1"/>
</dbReference>
<gene>
    <name evidence="7" type="ordered locus">Dtox_1567</name>
</gene>
<dbReference type="NCBIfam" id="TIGR00745">
    <property type="entry name" value="apbA_panE"/>
    <property type="match status" value="1"/>
</dbReference>
<accession>C8VW76</accession>
<keyword evidence="2 4" id="KW-0521">NADP</keyword>
<dbReference type="KEGG" id="dae:Dtox_1567"/>
<evidence type="ECO:0000313" key="8">
    <source>
        <dbReference type="Proteomes" id="UP000002217"/>
    </source>
</evidence>
<sequence>MNILVFGLGALGTVYSCFLKKKGHQVVGLAREPLAEIIRKKGVKVTGIWGKHECKLDKVITSIEQVQDKDFDLILLPVKSFSTEDAIRQIINIISPNTYVLLLQNGYGNFEIASRFISEEKIMLGRVIFGAETIKPGESKVTVIADDVILGSPKNLVDSIALEDFAQIFREAGIPTLASNQVMKYIWGKIIYNSALNPLGAILGVSYGKLAENNNTKLLMDSIIREIFTLLMAMQQETLWPDAETYLKDFYGKLVPSTASHHASMLQDIQNGKKTEINALNGSVVDLGKKFGISTPVNEIITQLVKAKEHMISNQKDR</sequence>
<dbReference type="HOGENOM" id="CLU_031468_0_0_9"/>
<keyword evidence="8" id="KW-1185">Reference proteome</keyword>
<keyword evidence="3 4" id="KW-0560">Oxidoreductase</keyword>
<dbReference type="Pfam" id="PF02558">
    <property type="entry name" value="ApbA"/>
    <property type="match status" value="1"/>
</dbReference>
<dbReference type="InterPro" id="IPR036291">
    <property type="entry name" value="NAD(P)-bd_dom_sf"/>
</dbReference>
<evidence type="ECO:0000256" key="3">
    <source>
        <dbReference type="ARBA" id="ARBA00023002"/>
    </source>
</evidence>
<comment type="function">
    <text evidence="4">Catalyzes the NADPH-dependent reduction of ketopantoate into pantoic acid.</text>
</comment>
<dbReference type="SUPFAM" id="SSF51735">
    <property type="entry name" value="NAD(P)-binding Rossmann-fold domains"/>
    <property type="match status" value="1"/>
</dbReference>
<protein>
    <recommendedName>
        <fullName evidence="4">2-dehydropantoate 2-reductase</fullName>
        <ecNumber evidence="4">1.1.1.169</ecNumber>
    </recommendedName>
    <alternativeName>
        <fullName evidence="4">Ketopantoate reductase</fullName>
    </alternativeName>
</protein>
<dbReference type="Proteomes" id="UP000002217">
    <property type="component" value="Chromosome"/>
</dbReference>
<dbReference type="EMBL" id="CP001720">
    <property type="protein sequence ID" value="ACV62428.1"/>
    <property type="molecule type" value="Genomic_DNA"/>
</dbReference>
<feature type="domain" description="Ketopantoate reductase C-terminal" evidence="6">
    <location>
        <begin position="182"/>
        <end position="309"/>
    </location>
</feature>
<evidence type="ECO:0000256" key="2">
    <source>
        <dbReference type="ARBA" id="ARBA00022857"/>
    </source>
</evidence>
<evidence type="ECO:0000313" key="7">
    <source>
        <dbReference type="EMBL" id="ACV62428.1"/>
    </source>
</evidence>
<dbReference type="PANTHER" id="PTHR21708:SF26">
    <property type="entry name" value="2-DEHYDROPANTOATE 2-REDUCTASE"/>
    <property type="match status" value="1"/>
</dbReference>
<dbReference type="Pfam" id="PF08546">
    <property type="entry name" value="ApbA_C"/>
    <property type="match status" value="1"/>
</dbReference>
<dbReference type="AlphaFoldDB" id="C8VW76"/>
<dbReference type="InterPro" id="IPR008927">
    <property type="entry name" value="6-PGluconate_DH-like_C_sf"/>
</dbReference>
<dbReference type="GO" id="GO:0015940">
    <property type="term" value="P:pantothenate biosynthetic process"/>
    <property type="evidence" value="ECO:0007669"/>
    <property type="project" value="UniProtKB-UniPathway"/>
</dbReference>
<dbReference type="InterPro" id="IPR013752">
    <property type="entry name" value="KPA_reductase"/>
</dbReference>
<evidence type="ECO:0000259" key="6">
    <source>
        <dbReference type="Pfam" id="PF08546"/>
    </source>
</evidence>
<evidence type="ECO:0000256" key="1">
    <source>
        <dbReference type="ARBA" id="ARBA00007870"/>
    </source>
</evidence>
<organism evidence="7 8">
    <name type="scientific">Desulfofarcimen acetoxidans (strain ATCC 49208 / DSM 771 / KCTC 5769 / VKM B-1644 / 5575)</name>
    <name type="common">Desulfotomaculum acetoxidans</name>
    <dbReference type="NCBI Taxonomy" id="485916"/>
    <lineage>
        <taxon>Bacteria</taxon>
        <taxon>Bacillati</taxon>
        <taxon>Bacillota</taxon>
        <taxon>Clostridia</taxon>
        <taxon>Eubacteriales</taxon>
        <taxon>Peptococcaceae</taxon>
        <taxon>Desulfofarcimen</taxon>
    </lineage>
</organism>
<dbReference type="InterPro" id="IPR051402">
    <property type="entry name" value="KPR-Related"/>
</dbReference>
<name>C8VW76_DESAS</name>
<dbReference type="RefSeq" id="WP_015757140.1">
    <property type="nucleotide sequence ID" value="NC_013216.1"/>
</dbReference>
<feature type="domain" description="Ketopantoate reductase N-terminal" evidence="5">
    <location>
        <begin position="3"/>
        <end position="151"/>
    </location>
</feature>
<dbReference type="GO" id="GO:0005737">
    <property type="term" value="C:cytoplasm"/>
    <property type="evidence" value="ECO:0007669"/>
    <property type="project" value="TreeGrafter"/>
</dbReference>
<proteinExistence type="inferred from homology"/>